<evidence type="ECO:0000313" key="2">
    <source>
        <dbReference type="EMBL" id="MBM6702969.1"/>
    </source>
</evidence>
<keyword evidence="1" id="KW-0812">Transmembrane</keyword>
<dbReference type="Proteomes" id="UP000715095">
    <property type="component" value="Unassembled WGS sequence"/>
</dbReference>
<feature type="transmembrane region" description="Helical" evidence="1">
    <location>
        <begin position="49"/>
        <end position="74"/>
    </location>
</feature>
<proteinExistence type="predicted"/>
<dbReference type="InterPro" id="IPR007462">
    <property type="entry name" value="COV1-like"/>
</dbReference>
<evidence type="ECO:0000313" key="3">
    <source>
        <dbReference type="Proteomes" id="UP000715095"/>
    </source>
</evidence>
<name>A0ABS2DNQ9_9BURK</name>
<dbReference type="PANTHER" id="PTHR31876:SF26">
    <property type="entry name" value="PROTEIN LIKE COV 2"/>
    <property type="match status" value="1"/>
</dbReference>
<comment type="caution">
    <text evidence="2">The sequence shown here is derived from an EMBL/GenBank/DDBJ whole genome shotgun (WGS) entry which is preliminary data.</text>
</comment>
<gene>
    <name evidence="2" type="ORF">H6A60_00375</name>
</gene>
<reference evidence="2 3" key="1">
    <citation type="journal article" date="2021" name="Sci. Rep.">
        <title>The distribution of antibiotic resistance genes in chicken gut microbiota commensals.</title>
        <authorList>
            <person name="Juricova H."/>
            <person name="Matiasovicova J."/>
            <person name="Kubasova T."/>
            <person name="Cejkova D."/>
            <person name="Rychlik I."/>
        </authorList>
    </citation>
    <scope>NUCLEOTIDE SEQUENCE [LARGE SCALE GENOMIC DNA]</scope>
    <source>
        <strain evidence="2 3">An829</strain>
    </source>
</reference>
<dbReference type="RefSeq" id="WP_205101364.1">
    <property type="nucleotide sequence ID" value="NZ_JACJJC010000001.1"/>
</dbReference>
<sequence length="202" mass="22085">MLKKYFSAGLLLWIPLAVTVWVLESIIRWSDSLLGLLPPDWRPDAFLGFHVPGIGLVIAGIVILVTGVLVANIIGQWVLRAWESLLEKIPFVRPIYSGVKQILQTILSDQTQSFKEVVLIEFPRPGVWTYGFVVAEPGKKTAKEIGGESLVTVFVPTAPNPTSGYVLMVERSALKPTSATVDEAFKFHISLGVMTPAADKSA</sequence>
<dbReference type="EMBL" id="JACJJC010000001">
    <property type="protein sequence ID" value="MBM6702969.1"/>
    <property type="molecule type" value="Genomic_DNA"/>
</dbReference>
<evidence type="ECO:0000256" key="1">
    <source>
        <dbReference type="SAM" id="Phobius"/>
    </source>
</evidence>
<protein>
    <submittedName>
        <fullName evidence="2">DUF502 domain-containing protein</fullName>
    </submittedName>
</protein>
<keyword evidence="3" id="KW-1185">Reference proteome</keyword>
<keyword evidence="1" id="KW-1133">Transmembrane helix</keyword>
<accession>A0ABS2DNQ9</accession>
<dbReference type="Pfam" id="PF04367">
    <property type="entry name" value="DUF502"/>
    <property type="match status" value="1"/>
</dbReference>
<organism evidence="2 3">
    <name type="scientific">Sutterella massiliensis</name>
    <dbReference type="NCBI Taxonomy" id="1816689"/>
    <lineage>
        <taxon>Bacteria</taxon>
        <taxon>Pseudomonadati</taxon>
        <taxon>Pseudomonadota</taxon>
        <taxon>Betaproteobacteria</taxon>
        <taxon>Burkholderiales</taxon>
        <taxon>Sutterellaceae</taxon>
        <taxon>Sutterella</taxon>
    </lineage>
</organism>
<dbReference type="PANTHER" id="PTHR31876">
    <property type="entry name" value="COV-LIKE PROTEIN 1"/>
    <property type="match status" value="1"/>
</dbReference>
<keyword evidence="1" id="KW-0472">Membrane</keyword>